<reference evidence="3 4" key="1">
    <citation type="submission" date="2019-03" db="EMBL/GenBank/DDBJ databases">
        <authorList>
            <person name="Kox A.R. M."/>
        </authorList>
    </citation>
    <scope>NUCLEOTIDE SEQUENCE [LARGE SCALE GENOMIC DNA]</scope>
    <source>
        <strain evidence="3">MTUNDRAET4 annotated genome</strain>
    </source>
</reference>
<dbReference type="Gene3D" id="2.40.50.140">
    <property type="entry name" value="Nucleic acid-binding proteins"/>
    <property type="match status" value="1"/>
</dbReference>
<evidence type="ECO:0000259" key="2">
    <source>
        <dbReference type="Pfam" id="PF01336"/>
    </source>
</evidence>
<gene>
    <name evidence="3" type="ORF">MTUNDRAET4_3860</name>
</gene>
<dbReference type="CDD" id="cd04488">
    <property type="entry name" value="RecG_wedge_OBF"/>
    <property type="match status" value="1"/>
</dbReference>
<dbReference type="InterPro" id="IPR004365">
    <property type="entry name" value="NA-bd_OB_tRNA"/>
</dbReference>
<evidence type="ECO:0000256" key="1">
    <source>
        <dbReference type="SAM" id="MobiDB-lite"/>
    </source>
</evidence>
<dbReference type="KEGG" id="mtun:MTUNDRAET4_3860"/>
<protein>
    <recommendedName>
        <fullName evidence="2">OB domain-containing protein</fullName>
    </recommendedName>
</protein>
<sequence>MVVIEGTIIEHRPPRAKGPYRVLIEDETGDVLLVFFLANHQWIEKSLPVGARRWVSGKLELWDGHRQMVHPDRILDAEGLAKLAPVEPIYPLTEGLSSRLLSKAIEGALARLPALPEWRPRSRPALFHRGPAPRASPADAGRNRARGASAQTPRL</sequence>
<dbReference type="InterPro" id="IPR012340">
    <property type="entry name" value="NA-bd_OB-fold"/>
</dbReference>
<evidence type="ECO:0000313" key="4">
    <source>
        <dbReference type="Proteomes" id="UP000294360"/>
    </source>
</evidence>
<dbReference type="Proteomes" id="UP000294360">
    <property type="component" value="Chromosome"/>
</dbReference>
<feature type="domain" description="OB" evidence="2">
    <location>
        <begin position="2"/>
        <end position="72"/>
    </location>
</feature>
<dbReference type="AlphaFoldDB" id="A0A4U8Z5W9"/>
<organism evidence="3 4">
    <name type="scientific">Methylocella tundrae</name>
    <dbReference type="NCBI Taxonomy" id="227605"/>
    <lineage>
        <taxon>Bacteria</taxon>
        <taxon>Pseudomonadati</taxon>
        <taxon>Pseudomonadota</taxon>
        <taxon>Alphaproteobacteria</taxon>
        <taxon>Hyphomicrobiales</taxon>
        <taxon>Beijerinckiaceae</taxon>
        <taxon>Methylocella</taxon>
    </lineage>
</organism>
<dbReference type="SUPFAM" id="SSF50249">
    <property type="entry name" value="Nucleic acid-binding proteins"/>
    <property type="match status" value="1"/>
</dbReference>
<name>A0A4U8Z5W9_METTU</name>
<accession>A0A4U8Z5W9</accession>
<feature type="region of interest" description="Disordered" evidence="1">
    <location>
        <begin position="122"/>
        <end position="155"/>
    </location>
</feature>
<proteinExistence type="predicted"/>
<dbReference type="GO" id="GO:0003676">
    <property type="term" value="F:nucleic acid binding"/>
    <property type="evidence" value="ECO:0007669"/>
    <property type="project" value="InterPro"/>
</dbReference>
<dbReference type="EMBL" id="LR536450">
    <property type="protein sequence ID" value="VFU10741.1"/>
    <property type="molecule type" value="Genomic_DNA"/>
</dbReference>
<dbReference type="Pfam" id="PF01336">
    <property type="entry name" value="tRNA_anti-codon"/>
    <property type="match status" value="1"/>
</dbReference>
<evidence type="ECO:0000313" key="3">
    <source>
        <dbReference type="EMBL" id="VFU10741.1"/>
    </source>
</evidence>